<dbReference type="SUPFAM" id="SSF52540">
    <property type="entry name" value="P-loop containing nucleoside triphosphate hydrolases"/>
    <property type="match status" value="1"/>
</dbReference>
<reference evidence="1 2" key="1">
    <citation type="submission" date="2021-01" db="EMBL/GenBank/DDBJ databases">
        <title>Whole genome shotgun sequence of Actinoplanes deccanensis NBRC 13994.</title>
        <authorList>
            <person name="Komaki H."/>
            <person name="Tamura T."/>
        </authorList>
    </citation>
    <scope>NUCLEOTIDE SEQUENCE [LARGE SCALE GENOMIC DNA]</scope>
    <source>
        <strain evidence="1 2">NBRC 13994</strain>
    </source>
</reference>
<dbReference type="PANTHER" id="PTHR47691:SF3">
    <property type="entry name" value="HTH-TYPE TRANSCRIPTIONAL REGULATOR RV0890C-RELATED"/>
    <property type="match status" value="1"/>
</dbReference>
<evidence type="ECO:0008006" key="3">
    <source>
        <dbReference type="Google" id="ProtNLM"/>
    </source>
</evidence>
<keyword evidence="2" id="KW-1185">Reference proteome</keyword>
<dbReference type="SUPFAM" id="SSF48452">
    <property type="entry name" value="TPR-like"/>
    <property type="match status" value="1"/>
</dbReference>
<evidence type="ECO:0000313" key="2">
    <source>
        <dbReference type="Proteomes" id="UP000609879"/>
    </source>
</evidence>
<organism evidence="1 2">
    <name type="scientific">Paractinoplanes deccanensis</name>
    <dbReference type="NCBI Taxonomy" id="113561"/>
    <lineage>
        <taxon>Bacteria</taxon>
        <taxon>Bacillati</taxon>
        <taxon>Actinomycetota</taxon>
        <taxon>Actinomycetes</taxon>
        <taxon>Micromonosporales</taxon>
        <taxon>Micromonosporaceae</taxon>
        <taxon>Paractinoplanes</taxon>
    </lineage>
</organism>
<dbReference type="InterPro" id="IPR011990">
    <property type="entry name" value="TPR-like_helical_dom_sf"/>
</dbReference>
<dbReference type="Proteomes" id="UP000609879">
    <property type="component" value="Unassembled WGS sequence"/>
</dbReference>
<protein>
    <recommendedName>
        <fullName evidence="3">ATPase</fullName>
    </recommendedName>
</protein>
<gene>
    <name evidence="1" type="ORF">Ade02nite_63620</name>
</gene>
<comment type="caution">
    <text evidence="1">The sequence shown here is derived from an EMBL/GenBank/DDBJ whole genome shotgun (WGS) entry which is preliminary data.</text>
</comment>
<proteinExistence type="predicted"/>
<sequence length="916" mass="97047">MPDEGAGGTGTLVGRDADLERVLRLLSRHRLVTLTGPGGVGKTRLARAAVARLAEGAAPRRAVFCTLAEVDEPAAVREAVAAHLGLSRADRPLRWPMPPGDGVVVLLDNCEHLVGAAAEVAGELLAAGPRIAVLATSREALRLDEERVFEVSPLPVPGRGHDPRAAESPAVRLFTERARAVRDGFALDGAVLPYVSEICRRLDGLPLALEIAAARVRSMGVADLAGRLEERFALLHSGSRGGSARHRSLRAVVEWSYRLLGPAERTLFDALTVFPAGADLTAVTEVAGAAGLGPDEAVDAVDGLCAKSLVQLDTSVEPPRYRILETLRQYGTERLRDAGTLDAARDRHASIYAAVCMSIRAEGMRVWSPRLLRLFAEFDNVRAAVSWALTADASPDRAFRLLATQWYVGLNLHSSELADLCERAVRRWPGADHPLLSEVHASAAISLIAIDEVARAGAHAQVAIDAATSPVGVALGRRALGEVRDLRGDWRGGLEQLDLALDSAAAAGFEPLRCDLLGIGVPMLAQGGRHAEATARARTSLELAAAQHNVYEHAWALMLLGSLCLQTSLDEAEGWLTTALEESRATGYPTGTRHSLRALGVLAQRRGRAAEAAGHFVEALDLAAGGGQTQERWTCVAAALPSLAARPEVAVAAAVHLGRVDGVIAQIWAPGWEETREAVLAGAPADTVARARALAPERVLAMVRAALTEPATPATPPPAPEIGDAELRRDGDLWRITYGGQTVHLPALRGLDDLATLLANPGREIPALDLAAGPGGRPDGAAAEGDLGELIDAPARAAYARRIRELRADLDDADAAGDAERSASATAELDTLTQHLASAYGLRGARRAGDPGERARAAVTGRIRAAIRKIAEVHEPLGRHFDRGVRTGRLCVYDPEAPVRWQVRPSPVRRGLTPPR</sequence>
<dbReference type="PANTHER" id="PTHR47691">
    <property type="entry name" value="REGULATOR-RELATED"/>
    <property type="match status" value="1"/>
</dbReference>
<name>A0ABQ3YCH4_9ACTN</name>
<dbReference type="EMBL" id="BOMI01000127">
    <property type="protein sequence ID" value="GID77721.1"/>
    <property type="molecule type" value="Genomic_DNA"/>
</dbReference>
<dbReference type="Gene3D" id="3.40.50.300">
    <property type="entry name" value="P-loop containing nucleotide triphosphate hydrolases"/>
    <property type="match status" value="1"/>
</dbReference>
<dbReference type="InterPro" id="IPR027417">
    <property type="entry name" value="P-loop_NTPase"/>
</dbReference>
<dbReference type="Gene3D" id="1.25.40.10">
    <property type="entry name" value="Tetratricopeptide repeat domain"/>
    <property type="match status" value="1"/>
</dbReference>
<evidence type="ECO:0000313" key="1">
    <source>
        <dbReference type="EMBL" id="GID77721.1"/>
    </source>
</evidence>
<accession>A0ABQ3YCH4</accession>
<dbReference type="RefSeq" id="WP_203771969.1">
    <property type="nucleotide sequence ID" value="NZ_BAAABO010000063.1"/>
</dbReference>